<feature type="domain" description="Sulfatase N-terminal" evidence="3">
    <location>
        <begin position="37"/>
        <end position="189"/>
    </location>
</feature>
<accession>X0YRY5</accession>
<evidence type="ECO:0000256" key="2">
    <source>
        <dbReference type="ARBA" id="ARBA00022801"/>
    </source>
</evidence>
<dbReference type="PANTHER" id="PTHR42693">
    <property type="entry name" value="ARYLSULFATASE FAMILY MEMBER"/>
    <property type="match status" value="1"/>
</dbReference>
<dbReference type="PANTHER" id="PTHR42693:SF53">
    <property type="entry name" value="ENDO-4-O-SULFATASE"/>
    <property type="match status" value="1"/>
</dbReference>
<dbReference type="EMBL" id="BARS01053202">
    <property type="protein sequence ID" value="GAG49577.1"/>
    <property type="molecule type" value="Genomic_DNA"/>
</dbReference>
<dbReference type="InterPro" id="IPR050738">
    <property type="entry name" value="Sulfatase"/>
</dbReference>
<dbReference type="Pfam" id="PF00884">
    <property type="entry name" value="Sulfatase"/>
    <property type="match status" value="1"/>
</dbReference>
<dbReference type="SUPFAM" id="SSF53649">
    <property type="entry name" value="Alkaline phosphatase-like"/>
    <property type="match status" value="1"/>
</dbReference>
<proteinExistence type="inferred from homology"/>
<dbReference type="GO" id="GO:0004065">
    <property type="term" value="F:arylsulfatase activity"/>
    <property type="evidence" value="ECO:0007669"/>
    <property type="project" value="TreeGrafter"/>
</dbReference>
<dbReference type="InterPro" id="IPR000917">
    <property type="entry name" value="Sulfatase_N"/>
</dbReference>
<comment type="similarity">
    <text evidence="1">Belongs to the sulfatase family.</text>
</comment>
<feature type="non-terminal residue" evidence="4">
    <location>
        <position position="1"/>
    </location>
</feature>
<organism evidence="4">
    <name type="scientific">marine sediment metagenome</name>
    <dbReference type="NCBI Taxonomy" id="412755"/>
    <lineage>
        <taxon>unclassified sequences</taxon>
        <taxon>metagenomes</taxon>
        <taxon>ecological metagenomes</taxon>
    </lineage>
</organism>
<sequence>QYWDGRRHSRYFGPHHWENGKYKVHGKEVFGPDYCCDFLIDFIIRTQEQNLRFFAYFPMNLIHGPLITPPGDQTSAQTRFPPDLGERERKAGQMVHYMDAIVGRLLSKLKELGIEENTLVIFTGDNGTAGYLVSRLGDFHLRGGKRTMNEAGTRVPFIARWPGRIPSGRRDSFISLMDMLPTLASMTGIPIEHEVDGMDLSHNLLNKPGEDRETFAMAFEGGVYFIRD</sequence>
<dbReference type="AlphaFoldDB" id="X0YRY5"/>
<gene>
    <name evidence="4" type="ORF">S01H1_78981</name>
</gene>
<evidence type="ECO:0000313" key="4">
    <source>
        <dbReference type="EMBL" id="GAG49577.1"/>
    </source>
</evidence>
<name>X0YRY5_9ZZZZ</name>
<keyword evidence="2" id="KW-0378">Hydrolase</keyword>
<evidence type="ECO:0000256" key="1">
    <source>
        <dbReference type="ARBA" id="ARBA00008779"/>
    </source>
</evidence>
<reference evidence="4" key="1">
    <citation type="journal article" date="2014" name="Front. Microbiol.">
        <title>High frequency of phylogenetically diverse reductive dehalogenase-homologous genes in deep subseafloor sedimentary metagenomes.</title>
        <authorList>
            <person name="Kawai M."/>
            <person name="Futagami T."/>
            <person name="Toyoda A."/>
            <person name="Takaki Y."/>
            <person name="Nishi S."/>
            <person name="Hori S."/>
            <person name="Arai W."/>
            <person name="Tsubouchi T."/>
            <person name="Morono Y."/>
            <person name="Uchiyama I."/>
            <person name="Ito T."/>
            <person name="Fujiyama A."/>
            <person name="Inagaki F."/>
            <person name="Takami H."/>
        </authorList>
    </citation>
    <scope>NUCLEOTIDE SEQUENCE</scope>
    <source>
        <strain evidence="4">Expedition CK06-06</strain>
    </source>
</reference>
<comment type="caution">
    <text evidence="4">The sequence shown here is derived from an EMBL/GenBank/DDBJ whole genome shotgun (WGS) entry which is preliminary data.</text>
</comment>
<feature type="non-terminal residue" evidence="4">
    <location>
        <position position="228"/>
    </location>
</feature>
<dbReference type="Gene3D" id="3.40.720.10">
    <property type="entry name" value="Alkaline Phosphatase, subunit A"/>
    <property type="match status" value="1"/>
</dbReference>
<protein>
    <recommendedName>
        <fullName evidence="3">Sulfatase N-terminal domain-containing protein</fullName>
    </recommendedName>
</protein>
<evidence type="ECO:0000259" key="3">
    <source>
        <dbReference type="Pfam" id="PF00884"/>
    </source>
</evidence>
<dbReference type="InterPro" id="IPR017850">
    <property type="entry name" value="Alkaline_phosphatase_core_sf"/>
</dbReference>